<comment type="caution">
    <text evidence="1">The sequence shown here is derived from an EMBL/GenBank/DDBJ whole genome shotgun (WGS) entry which is preliminary data.</text>
</comment>
<protein>
    <submittedName>
        <fullName evidence="1">Uncharacterized protein</fullName>
    </submittedName>
</protein>
<gene>
    <name evidence="1" type="ORF">GCM10025868_18460</name>
</gene>
<accession>A0ABQ6JGC1</accession>
<keyword evidence="2" id="KW-1185">Reference proteome</keyword>
<dbReference type="Pfam" id="PF13177">
    <property type="entry name" value="DNA_pol3_delta2"/>
    <property type="match status" value="1"/>
</dbReference>
<dbReference type="InterPro" id="IPR027417">
    <property type="entry name" value="P-loop_NTPase"/>
</dbReference>
<dbReference type="EMBL" id="BSUZ01000001">
    <property type="protein sequence ID" value="GMA86596.1"/>
    <property type="molecule type" value="Genomic_DNA"/>
</dbReference>
<dbReference type="Proteomes" id="UP001157017">
    <property type="component" value="Unassembled WGS sequence"/>
</dbReference>
<evidence type="ECO:0000313" key="2">
    <source>
        <dbReference type="Proteomes" id="UP001157017"/>
    </source>
</evidence>
<evidence type="ECO:0000313" key="1">
    <source>
        <dbReference type="EMBL" id="GMA86596.1"/>
    </source>
</evidence>
<organism evidence="1 2">
    <name type="scientific">Angustibacter aerolatus</name>
    <dbReference type="NCBI Taxonomy" id="1162965"/>
    <lineage>
        <taxon>Bacteria</taxon>
        <taxon>Bacillati</taxon>
        <taxon>Actinomycetota</taxon>
        <taxon>Actinomycetes</taxon>
        <taxon>Kineosporiales</taxon>
        <taxon>Kineosporiaceae</taxon>
    </lineage>
</organism>
<name>A0ABQ6JGC1_9ACTN</name>
<dbReference type="Gene3D" id="3.40.50.300">
    <property type="entry name" value="P-loop containing nucleotide triphosphate hydrolases"/>
    <property type="match status" value="1"/>
</dbReference>
<proteinExistence type="predicted"/>
<sequence>MLGGTHADVSTLSTEGVVITAQQARDMLPLAARRPSVGRWRVVIVEDADRLNDTPATRC</sequence>
<reference evidence="2" key="1">
    <citation type="journal article" date="2019" name="Int. J. Syst. Evol. Microbiol.">
        <title>The Global Catalogue of Microorganisms (GCM) 10K type strain sequencing project: providing services to taxonomists for standard genome sequencing and annotation.</title>
        <authorList>
            <consortium name="The Broad Institute Genomics Platform"/>
            <consortium name="The Broad Institute Genome Sequencing Center for Infectious Disease"/>
            <person name="Wu L."/>
            <person name="Ma J."/>
        </authorList>
    </citation>
    <scope>NUCLEOTIDE SEQUENCE [LARGE SCALE GENOMIC DNA]</scope>
    <source>
        <strain evidence="2">NBRC 108730</strain>
    </source>
</reference>